<comment type="caution">
    <text evidence="1">The sequence shown here is derived from an EMBL/GenBank/DDBJ whole genome shotgun (WGS) entry which is preliminary data.</text>
</comment>
<name>A0A834TTG7_9FABA</name>
<proteinExistence type="predicted"/>
<evidence type="ECO:0000313" key="2">
    <source>
        <dbReference type="Proteomes" id="UP000634136"/>
    </source>
</evidence>
<dbReference type="AlphaFoldDB" id="A0A834TTG7"/>
<gene>
    <name evidence="1" type="ORF">G2W53_017635</name>
</gene>
<accession>A0A834TTG7</accession>
<dbReference type="EMBL" id="JAAIUW010000006">
    <property type="protein sequence ID" value="KAF7826471.1"/>
    <property type="molecule type" value="Genomic_DNA"/>
</dbReference>
<organism evidence="1 2">
    <name type="scientific">Senna tora</name>
    <dbReference type="NCBI Taxonomy" id="362788"/>
    <lineage>
        <taxon>Eukaryota</taxon>
        <taxon>Viridiplantae</taxon>
        <taxon>Streptophyta</taxon>
        <taxon>Embryophyta</taxon>
        <taxon>Tracheophyta</taxon>
        <taxon>Spermatophyta</taxon>
        <taxon>Magnoliopsida</taxon>
        <taxon>eudicotyledons</taxon>
        <taxon>Gunneridae</taxon>
        <taxon>Pentapetalae</taxon>
        <taxon>rosids</taxon>
        <taxon>fabids</taxon>
        <taxon>Fabales</taxon>
        <taxon>Fabaceae</taxon>
        <taxon>Caesalpinioideae</taxon>
        <taxon>Cassia clade</taxon>
        <taxon>Senna</taxon>
    </lineage>
</organism>
<evidence type="ECO:0000313" key="1">
    <source>
        <dbReference type="EMBL" id="KAF7826471.1"/>
    </source>
</evidence>
<protein>
    <submittedName>
        <fullName evidence="1">Uncharacterized protein</fullName>
    </submittedName>
</protein>
<sequence>MELNIPDGTVDKCFIKGLSGLHEDLLIEITCKVPSQSNQDLFSLKLCSRVLYHATDQPKFYQHATLDSPIRHFSSTLNQIQSNLTLSQVSSATLVSSRLPASHNINLHSPLSSIFSTWHSFVGSLLIHRRRRCSLHRVAARFTASLLSRYNGNIGKILVPTSAANGFIH</sequence>
<reference evidence="1" key="1">
    <citation type="submission" date="2020-09" db="EMBL/GenBank/DDBJ databases">
        <title>Genome-Enabled Discovery of Anthraquinone Biosynthesis in Senna tora.</title>
        <authorList>
            <person name="Kang S.-H."/>
            <person name="Pandey R.P."/>
            <person name="Lee C.-M."/>
            <person name="Sim J.-S."/>
            <person name="Jeong J.-T."/>
            <person name="Choi B.-S."/>
            <person name="Jung M."/>
            <person name="Ginzburg D."/>
            <person name="Zhao K."/>
            <person name="Won S.Y."/>
            <person name="Oh T.-J."/>
            <person name="Yu Y."/>
            <person name="Kim N.-H."/>
            <person name="Lee O.R."/>
            <person name="Lee T.-H."/>
            <person name="Bashyal P."/>
            <person name="Kim T.-S."/>
            <person name="Lee W.-H."/>
            <person name="Kawkins C."/>
            <person name="Kim C.-K."/>
            <person name="Kim J.S."/>
            <person name="Ahn B.O."/>
            <person name="Rhee S.Y."/>
            <person name="Sohng J.K."/>
        </authorList>
    </citation>
    <scope>NUCLEOTIDE SEQUENCE</scope>
    <source>
        <tissue evidence="1">Leaf</tissue>
    </source>
</reference>
<dbReference type="Proteomes" id="UP000634136">
    <property type="component" value="Unassembled WGS sequence"/>
</dbReference>
<keyword evidence="2" id="KW-1185">Reference proteome</keyword>